<dbReference type="CDD" id="cd14792">
    <property type="entry name" value="GH27"/>
    <property type="match status" value="1"/>
</dbReference>
<evidence type="ECO:0000256" key="1">
    <source>
        <dbReference type="ARBA" id="ARBA00001255"/>
    </source>
</evidence>
<comment type="function">
    <text evidence="2">Hydrolyzes a variety of simple alpha-D-galactoside as well as more complex molecules such as oligosaccharides and polysaccharides.</text>
</comment>
<reference evidence="15 16" key="1">
    <citation type="submission" date="2016-04" db="EMBL/GenBank/DDBJ databases">
        <title>A degradative enzymes factory behind the ericoid mycorrhizal symbiosis.</title>
        <authorList>
            <consortium name="DOE Joint Genome Institute"/>
            <person name="Martino E."/>
            <person name="Morin E."/>
            <person name="Grelet G."/>
            <person name="Kuo A."/>
            <person name="Kohler A."/>
            <person name="Daghino S."/>
            <person name="Barry K."/>
            <person name="Choi C."/>
            <person name="Cichocki N."/>
            <person name="Clum A."/>
            <person name="Copeland A."/>
            <person name="Hainaut M."/>
            <person name="Haridas S."/>
            <person name="Labutti K."/>
            <person name="Lindquist E."/>
            <person name="Lipzen A."/>
            <person name="Khouja H.-R."/>
            <person name="Murat C."/>
            <person name="Ohm R."/>
            <person name="Olson A."/>
            <person name="Spatafora J."/>
            <person name="Veneault-Fourrey C."/>
            <person name="Henrissat B."/>
            <person name="Grigoriev I."/>
            <person name="Martin F."/>
            <person name="Perotto S."/>
        </authorList>
    </citation>
    <scope>NUCLEOTIDE SEQUENCE [LARGE SCALE GENOMIC DNA]</scope>
    <source>
        <strain evidence="15 16">E</strain>
    </source>
</reference>
<dbReference type="PANTHER" id="PTHR11452">
    <property type="entry name" value="ALPHA-GALACTOSIDASE/ALPHA-N-ACETYLGALACTOSAMINIDASE"/>
    <property type="match status" value="1"/>
</dbReference>
<dbReference type="Gene3D" id="3.20.20.70">
    <property type="entry name" value="Aldolase class I"/>
    <property type="match status" value="2"/>
</dbReference>
<dbReference type="InParanoid" id="A0A2J6SP81"/>
<dbReference type="CDD" id="cd23425">
    <property type="entry name" value="beta-trefoil_Ricin_AglA"/>
    <property type="match status" value="1"/>
</dbReference>
<comment type="subcellular location">
    <subcellularLocation>
        <location evidence="3">Secreted</location>
    </subcellularLocation>
</comment>
<name>A0A2J6SP81_9HELO</name>
<accession>A0A2J6SP81</accession>
<dbReference type="InterPro" id="IPR013785">
    <property type="entry name" value="Aldolase_TIM"/>
</dbReference>
<dbReference type="PRINTS" id="PR00740">
    <property type="entry name" value="GLHYDRLASE27"/>
</dbReference>
<evidence type="ECO:0000256" key="9">
    <source>
        <dbReference type="ARBA" id="ARBA00022801"/>
    </source>
</evidence>
<dbReference type="SUPFAM" id="SSF50370">
    <property type="entry name" value="Ricin B-like lectins"/>
    <property type="match status" value="1"/>
</dbReference>
<evidence type="ECO:0000256" key="11">
    <source>
        <dbReference type="ARBA" id="ARBA00023180"/>
    </source>
</evidence>
<evidence type="ECO:0000313" key="15">
    <source>
        <dbReference type="EMBL" id="PMD52577.1"/>
    </source>
</evidence>
<evidence type="ECO:0000256" key="6">
    <source>
        <dbReference type="ARBA" id="ARBA00022525"/>
    </source>
</evidence>
<keyword evidence="8" id="KW-0430">Lectin</keyword>
<dbReference type="GO" id="GO:0004557">
    <property type="term" value="F:alpha-galactosidase activity"/>
    <property type="evidence" value="ECO:0007669"/>
    <property type="project" value="UniProtKB-EC"/>
</dbReference>
<dbReference type="RefSeq" id="XP_024729481.1">
    <property type="nucleotide sequence ID" value="XM_024887444.1"/>
</dbReference>
<dbReference type="STRING" id="1095630.A0A2J6SP81"/>
<keyword evidence="6" id="KW-0964">Secreted</keyword>
<dbReference type="OrthoDB" id="5795902at2759"/>
<dbReference type="GO" id="GO:0005975">
    <property type="term" value="P:carbohydrate metabolic process"/>
    <property type="evidence" value="ECO:0007669"/>
    <property type="project" value="InterPro"/>
</dbReference>
<dbReference type="InterPro" id="IPR017853">
    <property type="entry name" value="GH"/>
</dbReference>
<gene>
    <name evidence="15" type="ORF">K444DRAFT_668750</name>
</gene>
<feature type="domain" description="Ricin B lectin" evidence="14">
    <location>
        <begin position="475"/>
        <end position="590"/>
    </location>
</feature>
<dbReference type="FunFam" id="3.20.20.70:FF:000177">
    <property type="entry name" value="Alpha-galactosidase"/>
    <property type="match status" value="1"/>
</dbReference>
<evidence type="ECO:0000256" key="12">
    <source>
        <dbReference type="ARBA" id="ARBA00023295"/>
    </source>
</evidence>
<dbReference type="Pfam" id="PF16499">
    <property type="entry name" value="Melibiase_2"/>
    <property type="match status" value="1"/>
</dbReference>
<evidence type="ECO:0000256" key="2">
    <source>
        <dbReference type="ARBA" id="ARBA00003969"/>
    </source>
</evidence>
<dbReference type="InterPro" id="IPR035992">
    <property type="entry name" value="Ricin_B-like_lectins"/>
</dbReference>
<evidence type="ECO:0000256" key="5">
    <source>
        <dbReference type="ARBA" id="ARBA00012755"/>
    </source>
</evidence>
<comment type="catalytic activity">
    <reaction evidence="1 13">
        <text>Hydrolysis of terminal, non-reducing alpha-D-galactose residues in alpha-D-galactosides, including galactose oligosaccharides, galactomannans and galactolipids.</text>
        <dbReference type="EC" id="3.2.1.22"/>
    </reaction>
</comment>
<proteinExistence type="inferred from homology"/>
<keyword evidence="16" id="KW-1185">Reference proteome</keyword>
<sequence>MSPSVGYCSYGRHQVALNCEFVDDRYGSYLVYQDDPTPWKELGKDVEVDASSTLNPALDSFLFSITNCFEWTANMLRNGLKYLLSGAAVPHVLSSVLQPTPPMGFNDWSALMCGLNESVFVETAHAMLNSGLLAAGYNRINLDDCWSTMDRAANGSMQWDTEKFPHGLPWLTTYLKKLGFEPGIYTDAGNLSCGGYRVPTATKNSTLKPSPLGASLTSSSTAKAVYGKWHSILSKMSPPMVFSESAPAYFAEAANLTDWYDVMSWVPKFGQLARHSRDTLVFNSTLYWPDITGWDSVMFNYGQEVRLARFQKPGYFNDPDFLNVDHFDYTLEEKKSHFAIWASLSAPLIISAWIPDFTAEEIEYLTNKDIIAVDQDPLALQATLASQDGTFDVLTKNLANRDRLLTVINRGDKTANFSVSFSRIGIDSFPGVRVKDLWTGGTNYARKQVTATNIPSHGTAVLRLSPLGGGECEVIPTGMIFNTFSLTTLTTIHGRVSWSNSTGADGQVWQTREDGTIRSIVDKKLCLTELSGGKIVLEKCVENESQKWDYYYSGNLLSRRSYNCLTEVTNEAVITSDCMYEDNTQVFGLPSGVEILEG</sequence>
<dbReference type="EMBL" id="KZ613900">
    <property type="protein sequence ID" value="PMD52577.1"/>
    <property type="molecule type" value="Genomic_DNA"/>
</dbReference>
<dbReference type="InterPro" id="IPR002241">
    <property type="entry name" value="Glyco_hydro_27"/>
</dbReference>
<comment type="similarity">
    <text evidence="4 13">Belongs to the glycosyl hydrolase 27 family.</text>
</comment>
<dbReference type="SUPFAM" id="SSF51011">
    <property type="entry name" value="Glycosyl hydrolase domain"/>
    <property type="match status" value="1"/>
</dbReference>
<dbReference type="GeneID" id="36595520"/>
<dbReference type="AlphaFoldDB" id="A0A2J6SP81"/>
<dbReference type="Gene3D" id="2.60.40.1180">
    <property type="entry name" value="Golgi alpha-mannosidase II"/>
    <property type="match status" value="1"/>
</dbReference>
<dbReference type="InterPro" id="IPR013780">
    <property type="entry name" value="Glyco_hydro_b"/>
</dbReference>
<dbReference type="SUPFAM" id="SSF51445">
    <property type="entry name" value="(Trans)glycosidases"/>
    <property type="match status" value="1"/>
</dbReference>
<evidence type="ECO:0000313" key="16">
    <source>
        <dbReference type="Proteomes" id="UP000235371"/>
    </source>
</evidence>
<evidence type="ECO:0000256" key="13">
    <source>
        <dbReference type="RuleBase" id="RU361168"/>
    </source>
</evidence>
<keyword evidence="10 13" id="KW-1015">Disulfide bond</keyword>
<dbReference type="InterPro" id="IPR000772">
    <property type="entry name" value="Ricin_B_lectin"/>
</dbReference>
<dbReference type="SMART" id="SM00458">
    <property type="entry name" value="RICIN"/>
    <property type="match status" value="1"/>
</dbReference>
<dbReference type="EC" id="3.2.1.22" evidence="5 13"/>
<dbReference type="InterPro" id="IPR041233">
    <property type="entry name" value="Melibiase_C"/>
</dbReference>
<organism evidence="15 16">
    <name type="scientific">Hyaloscypha bicolor E</name>
    <dbReference type="NCBI Taxonomy" id="1095630"/>
    <lineage>
        <taxon>Eukaryota</taxon>
        <taxon>Fungi</taxon>
        <taxon>Dikarya</taxon>
        <taxon>Ascomycota</taxon>
        <taxon>Pezizomycotina</taxon>
        <taxon>Leotiomycetes</taxon>
        <taxon>Helotiales</taxon>
        <taxon>Hyaloscyphaceae</taxon>
        <taxon>Hyaloscypha</taxon>
        <taxon>Hyaloscypha bicolor</taxon>
    </lineage>
</organism>
<dbReference type="GO" id="GO:0030246">
    <property type="term" value="F:carbohydrate binding"/>
    <property type="evidence" value="ECO:0007669"/>
    <property type="project" value="UniProtKB-KW"/>
</dbReference>
<dbReference type="PROSITE" id="PS50231">
    <property type="entry name" value="RICIN_B_LECTIN"/>
    <property type="match status" value="1"/>
</dbReference>
<evidence type="ECO:0000259" key="14">
    <source>
        <dbReference type="SMART" id="SM00458"/>
    </source>
</evidence>
<keyword evidence="12 13" id="KW-0326">Glycosidase</keyword>
<evidence type="ECO:0000256" key="7">
    <source>
        <dbReference type="ARBA" id="ARBA00022729"/>
    </source>
</evidence>
<protein>
    <recommendedName>
        <fullName evidence="5 13">Alpha-galactosidase</fullName>
        <ecNumber evidence="5 13">3.2.1.22</ecNumber>
    </recommendedName>
    <alternativeName>
        <fullName evidence="13">Melibiase</fullName>
    </alternativeName>
</protein>
<evidence type="ECO:0000256" key="3">
    <source>
        <dbReference type="ARBA" id="ARBA00004613"/>
    </source>
</evidence>
<evidence type="ECO:0000256" key="8">
    <source>
        <dbReference type="ARBA" id="ARBA00022734"/>
    </source>
</evidence>
<keyword evidence="11" id="KW-0325">Glycoprotein</keyword>
<dbReference type="Proteomes" id="UP000235371">
    <property type="component" value="Unassembled WGS sequence"/>
</dbReference>
<keyword evidence="7" id="KW-0732">Signal</keyword>
<evidence type="ECO:0000256" key="4">
    <source>
        <dbReference type="ARBA" id="ARBA00009743"/>
    </source>
</evidence>
<dbReference type="PANTHER" id="PTHR11452:SF91">
    <property type="entry name" value="ALPHA-GALACTOSIDASE A-RELATED"/>
    <property type="match status" value="1"/>
</dbReference>
<dbReference type="Pfam" id="PF17801">
    <property type="entry name" value="Melibiase_C"/>
    <property type="match status" value="1"/>
</dbReference>
<dbReference type="GO" id="GO:0005576">
    <property type="term" value="C:extracellular region"/>
    <property type="evidence" value="ECO:0007669"/>
    <property type="project" value="UniProtKB-SubCell"/>
</dbReference>
<evidence type="ECO:0000256" key="10">
    <source>
        <dbReference type="ARBA" id="ARBA00023157"/>
    </source>
</evidence>
<keyword evidence="9 13" id="KW-0378">Hydrolase</keyword>
<dbReference type="Pfam" id="PF00652">
    <property type="entry name" value="Ricin_B_lectin"/>
    <property type="match status" value="1"/>
</dbReference>
<dbReference type="Gene3D" id="2.80.10.50">
    <property type="match status" value="1"/>
</dbReference>